<comment type="caution">
    <text evidence="1">The sequence shown here is derived from an EMBL/GenBank/DDBJ whole genome shotgun (WGS) entry which is preliminary data.</text>
</comment>
<dbReference type="Proteomes" id="UP000551353">
    <property type="component" value="Unassembled WGS sequence"/>
</dbReference>
<proteinExistence type="predicted"/>
<organism evidence="1 2">
    <name type="scientific">Rhizobium mongolense</name>
    <dbReference type="NCBI Taxonomy" id="57676"/>
    <lineage>
        <taxon>Bacteria</taxon>
        <taxon>Pseudomonadati</taxon>
        <taxon>Pseudomonadota</taxon>
        <taxon>Alphaproteobacteria</taxon>
        <taxon>Hyphomicrobiales</taxon>
        <taxon>Rhizobiaceae</taxon>
        <taxon>Rhizobium/Agrobacterium group</taxon>
        <taxon>Rhizobium</taxon>
    </lineage>
</organism>
<gene>
    <name evidence="1" type="ORF">GGD56_007170</name>
</gene>
<evidence type="ECO:0000313" key="2">
    <source>
        <dbReference type="Proteomes" id="UP000551353"/>
    </source>
</evidence>
<evidence type="ECO:0000313" key="1">
    <source>
        <dbReference type="EMBL" id="MBB4233264.1"/>
    </source>
</evidence>
<dbReference type="Gene3D" id="1.10.1040.50">
    <property type="match status" value="1"/>
</dbReference>
<sequence length="46" mass="5242">MRRFSNIDLVLIHGYGFPRLEGGPMWALRDATCVQALESARRPRAI</sequence>
<reference evidence="1 2" key="1">
    <citation type="submission" date="2020-08" db="EMBL/GenBank/DDBJ databases">
        <title>Genomic Encyclopedia of Type Strains, Phase IV (KMG-V): Genome sequencing to study the core and pangenomes of soil and plant-associated prokaryotes.</title>
        <authorList>
            <person name="Whitman W."/>
        </authorList>
    </citation>
    <scope>NUCLEOTIDE SEQUENCE [LARGE SCALE GENOMIC DNA]</scope>
    <source>
        <strain evidence="1 2">SEMIA 4087</strain>
    </source>
</reference>
<dbReference type="EMBL" id="JACIFX010000033">
    <property type="protein sequence ID" value="MBB4233264.1"/>
    <property type="molecule type" value="Genomic_DNA"/>
</dbReference>
<protein>
    <submittedName>
        <fullName evidence="1">Uncharacterized protein</fullName>
    </submittedName>
</protein>
<name>A0ABR6IZC8_9HYPH</name>
<keyword evidence="2" id="KW-1185">Reference proteome</keyword>
<dbReference type="RefSeq" id="WP_156890808.1">
    <property type="nucleotide sequence ID" value="NZ_JACIFX010000033.1"/>
</dbReference>
<accession>A0ABR6IZC8</accession>